<dbReference type="Gene3D" id="1.10.1740.10">
    <property type="match status" value="1"/>
</dbReference>
<dbReference type="SUPFAM" id="SSF88946">
    <property type="entry name" value="Sigma2 domain of RNA polymerase sigma factors"/>
    <property type="match status" value="1"/>
</dbReference>
<evidence type="ECO:0000313" key="9">
    <source>
        <dbReference type="EMBL" id="MDN4166718.1"/>
    </source>
</evidence>
<evidence type="ECO:0000313" key="10">
    <source>
        <dbReference type="Proteomes" id="UP001168552"/>
    </source>
</evidence>
<gene>
    <name evidence="9" type="ORF">QWY31_14500</name>
</gene>
<dbReference type="InterPro" id="IPR014284">
    <property type="entry name" value="RNA_pol_sigma-70_dom"/>
</dbReference>
<evidence type="ECO:0000256" key="1">
    <source>
        <dbReference type="ARBA" id="ARBA00010641"/>
    </source>
</evidence>
<dbReference type="Pfam" id="PF04542">
    <property type="entry name" value="Sigma70_r2"/>
    <property type="match status" value="1"/>
</dbReference>
<dbReference type="EMBL" id="JAUHJS010000008">
    <property type="protein sequence ID" value="MDN4166718.1"/>
    <property type="molecule type" value="Genomic_DNA"/>
</dbReference>
<evidence type="ECO:0000259" key="7">
    <source>
        <dbReference type="Pfam" id="PF04542"/>
    </source>
</evidence>
<dbReference type="InterPro" id="IPR013324">
    <property type="entry name" value="RNA_pol_sigma_r3/r4-like"/>
</dbReference>
<accession>A0ABT8F8K6</accession>
<feature type="domain" description="RNA polymerase sigma factor 70 region 4 type 2" evidence="8">
    <location>
        <begin position="118"/>
        <end position="170"/>
    </location>
</feature>
<sequence length="185" mass="21563">MTSEEELVKKVMAGDSRASKQLIVDYQALVFHMIARVIKNKEDAEDVAQEVFIKIFHYLPSFKFQSKLSTWIASIAYRMALNYLDKKRLLISDKELDQVAVAQLEKADTSLIKAETKEYVQELIDQLPAQYRLVLMLYHMEEFDYQEIQEITGMPEGTVKNYLFRARKLLKEKISPNTKNTLLYG</sequence>
<dbReference type="InterPro" id="IPR007627">
    <property type="entry name" value="RNA_pol_sigma70_r2"/>
</dbReference>
<keyword evidence="3 6" id="KW-0731">Sigma factor</keyword>
<dbReference type="SUPFAM" id="SSF88659">
    <property type="entry name" value="Sigma3 and sigma4 domains of RNA polymerase sigma factors"/>
    <property type="match status" value="1"/>
</dbReference>
<comment type="similarity">
    <text evidence="1 6">Belongs to the sigma-70 factor family. ECF subfamily.</text>
</comment>
<evidence type="ECO:0000256" key="6">
    <source>
        <dbReference type="RuleBase" id="RU000716"/>
    </source>
</evidence>
<evidence type="ECO:0000256" key="5">
    <source>
        <dbReference type="ARBA" id="ARBA00023163"/>
    </source>
</evidence>
<dbReference type="Proteomes" id="UP001168552">
    <property type="component" value="Unassembled WGS sequence"/>
</dbReference>
<evidence type="ECO:0000256" key="2">
    <source>
        <dbReference type="ARBA" id="ARBA00023015"/>
    </source>
</evidence>
<dbReference type="InterPro" id="IPR013249">
    <property type="entry name" value="RNA_pol_sigma70_r4_t2"/>
</dbReference>
<keyword evidence="5 6" id="KW-0804">Transcription</keyword>
<keyword evidence="10" id="KW-1185">Reference proteome</keyword>
<evidence type="ECO:0000259" key="8">
    <source>
        <dbReference type="Pfam" id="PF08281"/>
    </source>
</evidence>
<dbReference type="InterPro" id="IPR036388">
    <property type="entry name" value="WH-like_DNA-bd_sf"/>
</dbReference>
<reference evidence="9" key="1">
    <citation type="submission" date="2023-06" db="EMBL/GenBank/DDBJ databases">
        <title>Cytophagales bacterium Strain LB-30, isolated from soil.</title>
        <authorList>
            <person name="Liu B."/>
        </authorList>
    </citation>
    <scope>NUCLEOTIDE SEQUENCE</scope>
    <source>
        <strain evidence="9">LB-30</strain>
    </source>
</reference>
<dbReference type="NCBIfam" id="TIGR02937">
    <property type="entry name" value="sigma70-ECF"/>
    <property type="match status" value="1"/>
</dbReference>
<keyword evidence="2 6" id="KW-0805">Transcription regulation</keyword>
<dbReference type="PANTHER" id="PTHR43133:SF51">
    <property type="entry name" value="RNA POLYMERASE SIGMA FACTOR"/>
    <property type="match status" value="1"/>
</dbReference>
<dbReference type="PANTHER" id="PTHR43133">
    <property type="entry name" value="RNA POLYMERASE ECF-TYPE SIGMA FACTO"/>
    <property type="match status" value="1"/>
</dbReference>
<dbReference type="InterPro" id="IPR013325">
    <property type="entry name" value="RNA_pol_sigma_r2"/>
</dbReference>
<dbReference type="CDD" id="cd06171">
    <property type="entry name" value="Sigma70_r4"/>
    <property type="match status" value="1"/>
</dbReference>
<proteinExistence type="inferred from homology"/>
<name>A0ABT8F8K6_9BACT</name>
<evidence type="ECO:0000256" key="3">
    <source>
        <dbReference type="ARBA" id="ARBA00023082"/>
    </source>
</evidence>
<evidence type="ECO:0000256" key="4">
    <source>
        <dbReference type="ARBA" id="ARBA00023125"/>
    </source>
</evidence>
<dbReference type="PROSITE" id="PS01063">
    <property type="entry name" value="SIGMA70_ECF"/>
    <property type="match status" value="1"/>
</dbReference>
<protein>
    <recommendedName>
        <fullName evidence="6">RNA polymerase sigma factor</fullName>
    </recommendedName>
</protein>
<dbReference type="InterPro" id="IPR000838">
    <property type="entry name" value="RNA_pol_sigma70_ECF_CS"/>
</dbReference>
<dbReference type="InterPro" id="IPR039425">
    <property type="entry name" value="RNA_pol_sigma-70-like"/>
</dbReference>
<dbReference type="Gene3D" id="1.10.10.10">
    <property type="entry name" value="Winged helix-like DNA-binding domain superfamily/Winged helix DNA-binding domain"/>
    <property type="match status" value="1"/>
</dbReference>
<feature type="domain" description="RNA polymerase sigma-70 region 2" evidence="7">
    <location>
        <begin position="22"/>
        <end position="88"/>
    </location>
</feature>
<keyword evidence="4 6" id="KW-0238">DNA-binding</keyword>
<dbReference type="Pfam" id="PF08281">
    <property type="entry name" value="Sigma70_r4_2"/>
    <property type="match status" value="1"/>
</dbReference>
<organism evidence="9 10">
    <name type="scientific">Shiella aurantiaca</name>
    <dbReference type="NCBI Taxonomy" id="3058365"/>
    <lineage>
        <taxon>Bacteria</taxon>
        <taxon>Pseudomonadati</taxon>
        <taxon>Bacteroidota</taxon>
        <taxon>Cytophagia</taxon>
        <taxon>Cytophagales</taxon>
        <taxon>Shiellaceae</taxon>
        <taxon>Shiella</taxon>
    </lineage>
</organism>
<dbReference type="RefSeq" id="WP_320005256.1">
    <property type="nucleotide sequence ID" value="NZ_JAUHJS010000008.1"/>
</dbReference>
<comment type="caution">
    <text evidence="9">The sequence shown here is derived from an EMBL/GenBank/DDBJ whole genome shotgun (WGS) entry which is preliminary data.</text>
</comment>